<sequence>MKSQAILINLPLKSLSIFVVNLNQFNNNMSQPSGKEKTTITHNRKDFNETKNNKNRWL</sequence>
<evidence type="ECO:0000313" key="3">
    <source>
        <dbReference type="Proteomes" id="UP000244334"/>
    </source>
</evidence>
<protein>
    <submittedName>
        <fullName evidence="2">Uncharacterized protein</fullName>
    </submittedName>
</protein>
<feature type="region of interest" description="Disordered" evidence="1">
    <location>
        <begin position="28"/>
        <end position="58"/>
    </location>
</feature>
<dbReference type="AlphaFoldDB" id="A0A328TTK5"/>
<keyword evidence="3" id="KW-1185">Reference proteome</keyword>
<reference evidence="2" key="1">
    <citation type="submission" date="2018-04" db="EMBL/GenBank/DDBJ databases">
        <title>Genomes of the Obligate Erwinia dacicola and Facultative Enterobacter sp. OLF Endosymbionts of the Olive Fruit fly, Bactrocera oleae.</title>
        <authorList>
            <person name="Estes A.M."/>
            <person name="Hearn D.J."/>
            <person name="Agarwal S."/>
            <person name="Pierson E.A."/>
            <person name="Dunning-Hotopp J.C."/>
        </authorList>
    </citation>
    <scope>NUCLEOTIDE SEQUENCE [LARGE SCALE GENOMIC DNA]</scope>
    <source>
        <strain evidence="2">Oroville</strain>
    </source>
</reference>
<feature type="compositionally biased region" description="Basic and acidic residues" evidence="1">
    <location>
        <begin position="34"/>
        <end position="52"/>
    </location>
</feature>
<accession>A0A328TTK5</accession>
<proteinExistence type="predicted"/>
<comment type="caution">
    <text evidence="2">The sequence shown here is derived from an EMBL/GenBank/DDBJ whole genome shotgun (WGS) entry which is preliminary data.</text>
</comment>
<name>A0A328TTK5_9GAMM</name>
<gene>
    <name evidence="2" type="ORF">ACZ87_00761</name>
</gene>
<evidence type="ECO:0000256" key="1">
    <source>
        <dbReference type="SAM" id="MobiDB-lite"/>
    </source>
</evidence>
<dbReference type="EMBL" id="LJAM02000037">
    <property type="protein sequence ID" value="RAP72411.1"/>
    <property type="molecule type" value="Genomic_DNA"/>
</dbReference>
<dbReference type="Proteomes" id="UP000244334">
    <property type="component" value="Unassembled WGS sequence"/>
</dbReference>
<organism evidence="2 3">
    <name type="scientific">Candidatus Erwinia dacicola</name>
    <dbReference type="NCBI Taxonomy" id="252393"/>
    <lineage>
        <taxon>Bacteria</taxon>
        <taxon>Pseudomonadati</taxon>
        <taxon>Pseudomonadota</taxon>
        <taxon>Gammaproteobacteria</taxon>
        <taxon>Enterobacterales</taxon>
        <taxon>Erwiniaceae</taxon>
        <taxon>Erwinia</taxon>
    </lineage>
</organism>
<evidence type="ECO:0000313" key="2">
    <source>
        <dbReference type="EMBL" id="RAP72411.1"/>
    </source>
</evidence>